<reference evidence="1" key="1">
    <citation type="submission" date="2018-08" db="EMBL/GenBank/DDBJ databases">
        <authorList>
            <person name="Rossello M."/>
        </authorList>
    </citation>
    <scope>NUCLEOTIDE SEQUENCE [LARGE SCALE GENOMIC DNA]</scope>
    <source>
        <strain evidence="1">cv. Chinese Spring</strain>
    </source>
</reference>
<dbReference type="PANTHER" id="PTHR33103:SF68">
    <property type="entry name" value="DUF674 FAMILY PROTEIN"/>
    <property type="match status" value="1"/>
</dbReference>
<evidence type="ECO:0000313" key="1">
    <source>
        <dbReference type="EnsemblPlants" id="TraesCS1A02G347300.1"/>
    </source>
</evidence>
<evidence type="ECO:0008006" key="3">
    <source>
        <dbReference type="Google" id="ProtNLM"/>
    </source>
</evidence>
<dbReference type="EnsemblPlants" id="TraesCS1A02G347300.1">
    <property type="protein sequence ID" value="TraesCS1A02G347300.1"/>
    <property type="gene ID" value="TraesCS1A02G347300"/>
</dbReference>
<organism evidence="1">
    <name type="scientific">Triticum aestivum</name>
    <name type="common">Wheat</name>
    <dbReference type="NCBI Taxonomy" id="4565"/>
    <lineage>
        <taxon>Eukaryota</taxon>
        <taxon>Viridiplantae</taxon>
        <taxon>Streptophyta</taxon>
        <taxon>Embryophyta</taxon>
        <taxon>Tracheophyta</taxon>
        <taxon>Spermatophyta</taxon>
        <taxon>Magnoliopsida</taxon>
        <taxon>Liliopsida</taxon>
        <taxon>Poales</taxon>
        <taxon>Poaceae</taxon>
        <taxon>BOP clade</taxon>
        <taxon>Pooideae</taxon>
        <taxon>Triticodae</taxon>
        <taxon>Triticeae</taxon>
        <taxon>Triticinae</taxon>
        <taxon>Triticum</taxon>
    </lineage>
</organism>
<dbReference type="InterPro" id="IPR007750">
    <property type="entry name" value="DUF674"/>
</dbReference>
<keyword evidence="2" id="KW-1185">Reference proteome</keyword>
<dbReference type="Proteomes" id="UP000019116">
    <property type="component" value="Chromosome 1A"/>
</dbReference>
<accession>A0A3B5Y5M9</accession>
<reference evidence="1" key="2">
    <citation type="submission" date="2018-10" db="UniProtKB">
        <authorList>
            <consortium name="EnsemblPlants"/>
        </authorList>
    </citation>
    <scope>IDENTIFICATION</scope>
</reference>
<dbReference type="Gramene" id="TraesCS1A02G347300.1">
    <property type="protein sequence ID" value="TraesCS1A02G347300.1"/>
    <property type="gene ID" value="TraesCS1A02G347300"/>
</dbReference>
<evidence type="ECO:0000313" key="2">
    <source>
        <dbReference type="Proteomes" id="UP000019116"/>
    </source>
</evidence>
<dbReference type="AlphaFoldDB" id="A0A3B5Y5M9"/>
<protein>
    <recommendedName>
        <fullName evidence="3">DUF674 family protein</fullName>
    </recommendedName>
</protein>
<dbReference type="OMA" id="YYFCENW"/>
<dbReference type="Pfam" id="PF05056">
    <property type="entry name" value="DUF674"/>
    <property type="match status" value="1"/>
</dbReference>
<dbReference type="OrthoDB" id="1277335at2759"/>
<dbReference type="PANTHER" id="PTHR33103">
    <property type="entry name" value="OS01G0153900 PROTEIN"/>
    <property type="match status" value="1"/>
</dbReference>
<sequence>MSSNGGPTVAVKLFIDKEKKRVLFAESDKDFVDILFSFLTLPLGTIVRLFNKQSQIGCLDELYRSVESFGEEHFQTRDCRTMLLRPVNAAAAHCDRLKVKVDADQTGIHVCPYYSSSSCGTGYFSSIRDVSCKCGRMMVCLRKWPQSSSPAATEDSTVDGIFSKGGVKFMVTDDLQVAPSSTTLMFSLINKLGLRKPLNIKEEVLQLNSNKIISLLRRTLLSKQPLTGLYFDVTIAPNLASFNRLPDKLLTTQAIVADPKFQPIKIRLVQAKDNSSVLYAEVKQDLVDLLFGLLCIPIGSVMKTYDQLSPDGCLHNIYNSVNVAGCVNQECKSLLLSPKLPPFFGCSSNVLQVEELYPRTHHSPSNYLSELNPKSPYRGHDTGYTSYVNVGSINFMVTDDLRIIDFSLAKSLQAIRSGKIPNGELVEKELTLDKTQVGSQDSKLKRTSSSFFFLFQFCTMFSTTVCLDLQVLKLLRAAMATRNALSSVLLPPPKYAATTPTQTTAASGLQLSRSLRLQKPIQPGE</sequence>
<name>A0A3B5Y5M9_WHEAT</name>
<proteinExistence type="predicted"/>